<feature type="transmembrane region" description="Helical" evidence="6">
    <location>
        <begin position="186"/>
        <end position="208"/>
    </location>
</feature>
<evidence type="ECO:0000256" key="3">
    <source>
        <dbReference type="PROSITE-ProRule" id="PRU00284"/>
    </source>
</evidence>
<protein>
    <submittedName>
        <fullName evidence="9">Chemoreceptor McpA</fullName>
    </submittedName>
</protein>
<keyword evidence="10" id="KW-1185">Reference proteome</keyword>
<dbReference type="Gene3D" id="1.10.287.950">
    <property type="entry name" value="Methyl-accepting chemotaxis protein"/>
    <property type="match status" value="1"/>
</dbReference>
<dbReference type="Proteomes" id="UP001143509">
    <property type="component" value="Unassembled WGS sequence"/>
</dbReference>
<name>A0ABQ5TA78_9CAUL</name>
<feature type="coiled-coil region" evidence="4">
    <location>
        <begin position="267"/>
        <end position="294"/>
    </location>
</feature>
<dbReference type="Gene3D" id="6.10.340.10">
    <property type="match status" value="1"/>
</dbReference>
<feature type="transmembrane region" description="Helical" evidence="6">
    <location>
        <begin position="13"/>
        <end position="37"/>
    </location>
</feature>
<evidence type="ECO:0000259" key="8">
    <source>
        <dbReference type="PROSITE" id="PS50885"/>
    </source>
</evidence>
<feature type="domain" description="Methyl-accepting transducer" evidence="7">
    <location>
        <begin position="348"/>
        <end position="577"/>
    </location>
</feature>
<sequence>MNFIENMPVGRKLALAFGIVLAAIAVMGAVVVTNLFALQHADEARSLENKLNRTLAVAEFRLSKQENAYRGYLLSQDVYYSERVDLHRAKFKEALEQLHADLPADRQAPIDKAIQSADGWYENIVQVGKGMVAEGRAAEAAQMVGQTGTADKFIEPVEAAIDELKAGNDAALDASRKAQAAAAESALMAVVIGLAGAILMALAAGLVATRSIVRPTFSMIGYMQKLMAGDTTIQIVGADRKDEFGKMAQAIVAFRDAAVDKVRVEQEAAANRSMSEQERMANEAEKARIAEEDRVALTALAEGLAAMSNGDLTHRFTVEVSPRSQQLKTDFNAAIAQLQQALSVVLGNVAGIRSGAGEISQAADDLSRRTEQQAASLEETAAALDEITATVNKTASGARQASEVVQAAKGDAETSGVIVRDAVEAMQAIEGSSSQINQIIGVIDEIAFQTNLLALNAGVEAARAGEAGRGFAVVASEVRALAQRSAEAAKEIKTLISASTTQVGSGVKLVGQTGEALQRIVDRVAEIDGLVSEIAASAQEQAIGLAEVNTAVNQMDQVTQQNAAMVEQSTAASHSLAQEAEALQASVAQFKVGAGAQDAAAPRRASSPARSSQAPAASPAKPVSRVIQALKTVGRGGAAPKIEADAEGWEEF</sequence>
<evidence type="ECO:0000259" key="7">
    <source>
        <dbReference type="PROSITE" id="PS50111"/>
    </source>
</evidence>
<keyword evidence="3" id="KW-0807">Transducer</keyword>
<reference evidence="9" key="2">
    <citation type="submission" date="2023-01" db="EMBL/GenBank/DDBJ databases">
        <authorList>
            <person name="Sun Q."/>
            <person name="Evtushenko L."/>
        </authorList>
    </citation>
    <scope>NUCLEOTIDE SEQUENCE</scope>
    <source>
        <strain evidence="9">VKM B-1499</strain>
    </source>
</reference>
<organism evidence="9 10">
    <name type="scientific">Brevundimonas intermedia</name>
    <dbReference type="NCBI Taxonomy" id="74315"/>
    <lineage>
        <taxon>Bacteria</taxon>
        <taxon>Pseudomonadati</taxon>
        <taxon>Pseudomonadota</taxon>
        <taxon>Alphaproteobacteria</taxon>
        <taxon>Caulobacterales</taxon>
        <taxon>Caulobacteraceae</taxon>
        <taxon>Brevundimonas</taxon>
    </lineage>
</organism>
<keyword evidence="6" id="KW-1133">Transmembrane helix</keyword>
<dbReference type="Pfam" id="PF00672">
    <property type="entry name" value="HAMP"/>
    <property type="match status" value="1"/>
</dbReference>
<keyword evidence="4" id="KW-0175">Coiled coil</keyword>
<proteinExistence type="inferred from homology"/>
<dbReference type="PANTHER" id="PTHR43531">
    <property type="entry name" value="PROTEIN ICFG"/>
    <property type="match status" value="1"/>
</dbReference>
<dbReference type="PROSITE" id="PS50111">
    <property type="entry name" value="CHEMOTAXIS_TRANSDUC_2"/>
    <property type="match status" value="1"/>
</dbReference>
<dbReference type="SUPFAM" id="SSF158472">
    <property type="entry name" value="HAMP domain-like"/>
    <property type="match status" value="1"/>
</dbReference>
<dbReference type="PROSITE" id="PS50885">
    <property type="entry name" value="HAMP"/>
    <property type="match status" value="2"/>
</dbReference>
<dbReference type="PRINTS" id="PR00260">
    <property type="entry name" value="CHEMTRNSDUCR"/>
</dbReference>
<keyword evidence="6" id="KW-0812">Transmembrane</keyword>
<dbReference type="InterPro" id="IPR003660">
    <property type="entry name" value="HAMP_dom"/>
</dbReference>
<comment type="similarity">
    <text evidence="2">Belongs to the methyl-accepting chemotaxis (MCP) protein family.</text>
</comment>
<keyword evidence="6" id="KW-0472">Membrane</keyword>
<dbReference type="CDD" id="cd11386">
    <property type="entry name" value="MCP_signal"/>
    <property type="match status" value="1"/>
</dbReference>
<dbReference type="InterPro" id="IPR051310">
    <property type="entry name" value="MCP_chemotaxis"/>
</dbReference>
<dbReference type="EMBL" id="BSFD01000005">
    <property type="protein sequence ID" value="GLK48959.1"/>
    <property type="molecule type" value="Genomic_DNA"/>
</dbReference>
<dbReference type="Pfam" id="PF00015">
    <property type="entry name" value="MCPsignal"/>
    <property type="match status" value="1"/>
</dbReference>
<evidence type="ECO:0000313" key="10">
    <source>
        <dbReference type="Proteomes" id="UP001143509"/>
    </source>
</evidence>
<gene>
    <name evidence="9" type="primary">mcpA_1</name>
    <name evidence="9" type="ORF">GCM10017620_19320</name>
</gene>
<keyword evidence="1" id="KW-0145">Chemotaxis</keyword>
<dbReference type="SUPFAM" id="SSF58104">
    <property type="entry name" value="Methyl-accepting chemotaxis protein (MCP) signaling domain"/>
    <property type="match status" value="1"/>
</dbReference>
<feature type="region of interest" description="Disordered" evidence="5">
    <location>
        <begin position="599"/>
        <end position="623"/>
    </location>
</feature>
<dbReference type="SMART" id="SM00283">
    <property type="entry name" value="MA"/>
    <property type="match status" value="1"/>
</dbReference>
<comment type="caution">
    <text evidence="9">The sequence shown here is derived from an EMBL/GenBank/DDBJ whole genome shotgun (WGS) entry which is preliminary data.</text>
</comment>
<dbReference type="PANTHER" id="PTHR43531:SF11">
    <property type="entry name" value="METHYL-ACCEPTING CHEMOTAXIS PROTEIN 3"/>
    <property type="match status" value="1"/>
</dbReference>
<evidence type="ECO:0000256" key="2">
    <source>
        <dbReference type="ARBA" id="ARBA00029447"/>
    </source>
</evidence>
<evidence type="ECO:0000256" key="4">
    <source>
        <dbReference type="SAM" id="Coils"/>
    </source>
</evidence>
<reference evidence="9" key="1">
    <citation type="journal article" date="2014" name="Int. J. Syst. Evol. Microbiol.">
        <title>Complete genome of a new Firmicutes species belonging to the dominant human colonic microbiota ('Ruminococcus bicirculans') reveals two chromosomes and a selective capacity to utilize plant glucans.</title>
        <authorList>
            <consortium name="NISC Comparative Sequencing Program"/>
            <person name="Wegmann U."/>
            <person name="Louis P."/>
            <person name="Goesmann A."/>
            <person name="Henrissat B."/>
            <person name="Duncan S.H."/>
            <person name="Flint H.J."/>
        </authorList>
    </citation>
    <scope>NUCLEOTIDE SEQUENCE</scope>
    <source>
        <strain evidence="9">VKM B-1499</strain>
    </source>
</reference>
<dbReference type="InterPro" id="IPR004090">
    <property type="entry name" value="Chemotax_Me-accpt_rcpt"/>
</dbReference>
<feature type="domain" description="HAMP" evidence="8">
    <location>
        <begin position="296"/>
        <end position="343"/>
    </location>
</feature>
<evidence type="ECO:0000313" key="9">
    <source>
        <dbReference type="EMBL" id="GLK48959.1"/>
    </source>
</evidence>
<evidence type="ECO:0000256" key="5">
    <source>
        <dbReference type="SAM" id="MobiDB-lite"/>
    </source>
</evidence>
<evidence type="ECO:0000256" key="1">
    <source>
        <dbReference type="ARBA" id="ARBA00022500"/>
    </source>
</evidence>
<accession>A0ABQ5TA78</accession>
<dbReference type="InterPro" id="IPR004089">
    <property type="entry name" value="MCPsignal_dom"/>
</dbReference>
<evidence type="ECO:0000256" key="6">
    <source>
        <dbReference type="SAM" id="Phobius"/>
    </source>
</evidence>
<feature type="domain" description="HAMP" evidence="8">
    <location>
        <begin position="210"/>
        <end position="263"/>
    </location>
</feature>